<dbReference type="SMART" id="SM00082">
    <property type="entry name" value="LRRCT"/>
    <property type="match status" value="1"/>
</dbReference>
<dbReference type="RefSeq" id="XP_023270592.1">
    <property type="nucleotide sequence ID" value="XM_023414824.1"/>
</dbReference>
<evidence type="ECO:0000259" key="6">
    <source>
        <dbReference type="SMART" id="SM00082"/>
    </source>
</evidence>
<keyword evidence="4" id="KW-0325">Glycoprotein</keyword>
<reference evidence="7" key="1">
    <citation type="submission" date="2025-08" db="UniProtKB">
        <authorList>
            <consortium name="Ensembl"/>
        </authorList>
    </citation>
    <scope>IDENTIFICATION</scope>
</reference>
<dbReference type="PROSITE" id="PS51450">
    <property type="entry name" value="LRR"/>
    <property type="match status" value="3"/>
</dbReference>
<dbReference type="OrthoDB" id="6363818at2759"/>
<dbReference type="InterPro" id="IPR003591">
    <property type="entry name" value="Leu-rich_rpt_typical-subtyp"/>
</dbReference>
<protein>
    <submittedName>
        <fullName evidence="7">Carboxypeptidase N subunit 2-like</fullName>
    </submittedName>
</protein>
<evidence type="ECO:0000313" key="8">
    <source>
        <dbReference type="Proteomes" id="UP000261360"/>
    </source>
</evidence>
<dbReference type="SUPFAM" id="SSF52058">
    <property type="entry name" value="L domain-like"/>
    <property type="match status" value="1"/>
</dbReference>
<keyword evidence="1" id="KW-0433">Leucine-rich repeat</keyword>
<dbReference type="STRING" id="1841481.ENSSLDP00000020057"/>
<evidence type="ECO:0000256" key="5">
    <source>
        <dbReference type="SAM" id="SignalP"/>
    </source>
</evidence>
<dbReference type="InterPro" id="IPR050541">
    <property type="entry name" value="LRR_TM_domain-containing"/>
</dbReference>
<dbReference type="GeneID" id="111661304"/>
<sequence>MLRDPCNTERKMNKELGLTLFLVLLFCHKGNTESYTSCPYKCQCFTSVQVLCADERMISLPRNMSKQVKDFIVMTSAVAYLLPHTLEESPQLTKIVFLNNALRSIHAQAFDHLTELHELEISGNPWLEHLFLGTFSKQSNLTKLLLNFNRFKAILPGMFDSLKQLETLQMKGNIISDLPTFLFLNLHNLRVLDLSQNKLEGVKRETFSGLAKLEILKINNNLISNLTSDTFHNISQLTELHLEWNKISELAEGTFSALTELEVLNLRGNLLTAFSDKVFGFNASNLRELNLKGNRLTELSSLSDLTSLSDIILSSNQLSQLPEDIFRNITLLENLDLSENQLKFLPERIFNNLFGIKAIHLNRNNLRNLEPKLFEDQTFIQQLYLSDNQLETLPLGLLEPFAIQHTVRLHGNPWRCDCHMWYLHDWVLRNSLDVEMLDRMLCESPNYLKKQTVASIDKDQLVCQVSKDEMPDLSSCSLQTSSDTMIIKCKVDKCSPLTVKVQFQDHDGNIQEHILKNEHSQCSNETMAENPNQ</sequence>
<dbReference type="Pfam" id="PF13855">
    <property type="entry name" value="LRR_8"/>
    <property type="match status" value="3"/>
</dbReference>
<dbReference type="InterPro" id="IPR001611">
    <property type="entry name" value="Leu-rich_rpt"/>
</dbReference>
<dbReference type="GeneTree" id="ENSGT00940000166731"/>
<evidence type="ECO:0000256" key="3">
    <source>
        <dbReference type="ARBA" id="ARBA00022737"/>
    </source>
</evidence>
<keyword evidence="2 5" id="KW-0732">Signal</keyword>
<dbReference type="SMART" id="SM00369">
    <property type="entry name" value="LRR_TYP"/>
    <property type="match status" value="12"/>
</dbReference>
<feature type="chain" id="PRO_5017321591" evidence="5">
    <location>
        <begin position="33"/>
        <end position="533"/>
    </location>
</feature>
<dbReference type="Ensembl" id="ENSSLDT00000020727.1">
    <property type="protein sequence ID" value="ENSSLDP00000020057.1"/>
    <property type="gene ID" value="ENSSLDG00000015710.1"/>
</dbReference>
<dbReference type="GO" id="GO:0005886">
    <property type="term" value="C:plasma membrane"/>
    <property type="evidence" value="ECO:0007669"/>
    <property type="project" value="TreeGrafter"/>
</dbReference>
<dbReference type="InterPro" id="IPR032675">
    <property type="entry name" value="LRR_dom_sf"/>
</dbReference>
<dbReference type="PANTHER" id="PTHR24369">
    <property type="entry name" value="ANTIGEN BSP, PUTATIVE-RELATED"/>
    <property type="match status" value="1"/>
</dbReference>
<evidence type="ECO:0000256" key="2">
    <source>
        <dbReference type="ARBA" id="ARBA00022729"/>
    </source>
</evidence>
<dbReference type="SMART" id="SM00364">
    <property type="entry name" value="LRR_BAC"/>
    <property type="match status" value="7"/>
</dbReference>
<dbReference type="PANTHER" id="PTHR24369:SF211">
    <property type="entry name" value="LEUCINE-RICH REPEAT-CONTAINING PROTEIN 15-LIKE"/>
    <property type="match status" value="1"/>
</dbReference>
<keyword evidence="3" id="KW-0677">Repeat</keyword>
<keyword evidence="8" id="KW-1185">Reference proteome</keyword>
<evidence type="ECO:0000256" key="4">
    <source>
        <dbReference type="ARBA" id="ARBA00023180"/>
    </source>
</evidence>
<evidence type="ECO:0000313" key="7">
    <source>
        <dbReference type="Ensembl" id="ENSSLDP00000020057.1"/>
    </source>
</evidence>
<reference evidence="7" key="2">
    <citation type="submission" date="2025-09" db="UniProtKB">
        <authorList>
            <consortium name="Ensembl"/>
        </authorList>
    </citation>
    <scope>IDENTIFICATION</scope>
</reference>
<dbReference type="FunFam" id="3.80.10.10:FF:001360">
    <property type="entry name" value="Uncharacterized protein"/>
    <property type="match status" value="1"/>
</dbReference>
<dbReference type="Proteomes" id="UP000261360">
    <property type="component" value="Unplaced"/>
</dbReference>
<feature type="signal peptide" evidence="5">
    <location>
        <begin position="1"/>
        <end position="32"/>
    </location>
</feature>
<dbReference type="InterPro" id="IPR000483">
    <property type="entry name" value="Cys-rich_flank_reg_C"/>
</dbReference>
<dbReference type="SMART" id="SM00365">
    <property type="entry name" value="LRR_SD22"/>
    <property type="match status" value="6"/>
</dbReference>
<dbReference type="AlphaFoldDB" id="A0A3B4XTJ8"/>
<name>A0A3B4XTJ8_SERLL</name>
<dbReference type="Gene3D" id="3.80.10.10">
    <property type="entry name" value="Ribonuclease Inhibitor"/>
    <property type="match status" value="2"/>
</dbReference>
<dbReference type="KEGG" id="slal:111661304"/>
<organism evidence="7 8">
    <name type="scientific">Seriola lalandi dorsalis</name>
    <dbReference type="NCBI Taxonomy" id="1841481"/>
    <lineage>
        <taxon>Eukaryota</taxon>
        <taxon>Metazoa</taxon>
        <taxon>Chordata</taxon>
        <taxon>Craniata</taxon>
        <taxon>Vertebrata</taxon>
        <taxon>Euteleostomi</taxon>
        <taxon>Actinopterygii</taxon>
        <taxon>Neopterygii</taxon>
        <taxon>Teleostei</taxon>
        <taxon>Neoteleostei</taxon>
        <taxon>Acanthomorphata</taxon>
        <taxon>Carangaria</taxon>
        <taxon>Carangiformes</taxon>
        <taxon>Carangidae</taxon>
        <taxon>Seriola</taxon>
    </lineage>
</organism>
<accession>A0A3B4XTJ8</accession>
<evidence type="ECO:0000256" key="1">
    <source>
        <dbReference type="ARBA" id="ARBA00022614"/>
    </source>
</evidence>
<proteinExistence type="predicted"/>
<dbReference type="PRINTS" id="PR00019">
    <property type="entry name" value="LEURICHRPT"/>
</dbReference>
<feature type="domain" description="LRRCT" evidence="6">
    <location>
        <begin position="412"/>
        <end position="464"/>
    </location>
</feature>
<dbReference type="FunFam" id="3.80.10.10:FF:000770">
    <property type="entry name" value="Uncharacterized protein"/>
    <property type="match status" value="1"/>
</dbReference>